<dbReference type="GO" id="GO:0046872">
    <property type="term" value="F:metal ion binding"/>
    <property type="evidence" value="ECO:0007669"/>
    <property type="project" value="UniProtKB-KW"/>
</dbReference>
<keyword evidence="6" id="KW-0690">Ribosome biogenesis</keyword>
<dbReference type="SUPFAM" id="SSF53335">
    <property type="entry name" value="S-adenosyl-L-methionine-dependent methyltransferases"/>
    <property type="match status" value="1"/>
</dbReference>
<feature type="compositionally biased region" description="Basic and acidic residues" evidence="20">
    <location>
        <begin position="1"/>
        <end position="12"/>
    </location>
</feature>
<evidence type="ECO:0000256" key="17">
    <source>
        <dbReference type="ARBA" id="ARBA00023136"/>
    </source>
</evidence>
<evidence type="ECO:0000256" key="5">
    <source>
        <dbReference type="ARBA" id="ARBA00022448"/>
    </source>
</evidence>
<dbReference type="Pfam" id="PF03188">
    <property type="entry name" value="Cytochrom_B561"/>
    <property type="match status" value="1"/>
</dbReference>
<feature type="transmembrane region" description="Helical" evidence="21">
    <location>
        <begin position="937"/>
        <end position="962"/>
    </location>
</feature>
<protein>
    <recommendedName>
        <fullName evidence="26">SAM-dependent MTase RsmB/NOP-type domain-containing protein</fullName>
    </recommendedName>
</protein>
<dbReference type="FunFam" id="3.30.70.1170:FF:000001">
    <property type="entry name" value="Ribosomal RNA methyltransferase Nop2"/>
    <property type="match status" value="1"/>
</dbReference>
<evidence type="ECO:0000256" key="10">
    <source>
        <dbReference type="ARBA" id="ARBA00022691"/>
    </source>
</evidence>
<keyword evidence="12" id="KW-0479">Metal-binding</keyword>
<dbReference type="Proteomes" id="UP000069272">
    <property type="component" value="Chromosome 3L"/>
</dbReference>
<dbReference type="Gene3D" id="1.20.120.1770">
    <property type="match status" value="1"/>
</dbReference>
<feature type="binding site" evidence="19">
    <location>
        <begin position="429"/>
        <end position="435"/>
    </location>
    <ligand>
        <name>S-adenosyl-L-methionine</name>
        <dbReference type="ChEBI" id="CHEBI:59789"/>
    </ligand>
</feature>
<evidence type="ECO:0000256" key="8">
    <source>
        <dbReference type="ARBA" id="ARBA00022617"/>
    </source>
</evidence>
<feature type="compositionally biased region" description="Basic and acidic residues" evidence="20">
    <location>
        <begin position="29"/>
        <end position="39"/>
    </location>
</feature>
<dbReference type="GO" id="GO:0003723">
    <property type="term" value="F:RNA binding"/>
    <property type="evidence" value="ECO:0007669"/>
    <property type="project" value="UniProtKB-UniRule"/>
</dbReference>
<feature type="compositionally biased region" description="Low complexity" evidence="20">
    <location>
        <begin position="764"/>
        <end position="781"/>
    </location>
</feature>
<feature type="transmembrane region" description="Helical" evidence="21">
    <location>
        <begin position="911"/>
        <end position="930"/>
    </location>
</feature>
<keyword evidence="9 19" id="KW-0808">Transferase</keyword>
<keyword evidence="10 19" id="KW-0949">S-adenosyl-L-methionine</keyword>
<dbReference type="InterPro" id="IPR011023">
    <property type="entry name" value="Nop2p"/>
</dbReference>
<keyword evidence="7 19" id="KW-0489">Methyltransferase</keyword>
<feature type="compositionally biased region" description="Polar residues" evidence="20">
    <location>
        <begin position="111"/>
        <end position="121"/>
    </location>
</feature>
<dbReference type="InterPro" id="IPR029063">
    <property type="entry name" value="SAM-dependent_MTases_sf"/>
</dbReference>
<evidence type="ECO:0000256" key="19">
    <source>
        <dbReference type="PROSITE-ProRule" id="PRU01023"/>
    </source>
</evidence>
<evidence type="ECO:0000313" key="24">
    <source>
        <dbReference type="EnsemblMetazoa" id="AALB004357-PA"/>
    </source>
</evidence>
<keyword evidence="11 21" id="KW-0812">Transmembrane</keyword>
<feature type="domain" description="Cytochrome b561" evidence="22">
    <location>
        <begin position="874"/>
        <end position="1080"/>
    </location>
</feature>
<dbReference type="InterPro" id="IPR018314">
    <property type="entry name" value="RsmB/NOL1/NOP2-like_CS"/>
</dbReference>
<feature type="transmembrane region" description="Helical" evidence="21">
    <location>
        <begin position="868"/>
        <end position="891"/>
    </location>
</feature>
<dbReference type="PANTHER" id="PTHR22807">
    <property type="entry name" value="NOP2 YEAST -RELATED NOL1/NOP2/FMU SUN DOMAIN-CONTAINING"/>
    <property type="match status" value="1"/>
</dbReference>
<feature type="transmembrane region" description="Helical" evidence="21">
    <location>
        <begin position="1059"/>
        <end position="1079"/>
    </location>
</feature>
<keyword evidence="13 19" id="KW-0694">RNA-binding</keyword>
<feature type="compositionally biased region" description="Acidic residues" evidence="20">
    <location>
        <begin position="168"/>
        <end position="194"/>
    </location>
</feature>
<accession>A0A182FCX1</accession>
<dbReference type="SMART" id="SM00665">
    <property type="entry name" value="B561"/>
    <property type="match status" value="1"/>
</dbReference>
<dbReference type="GO" id="GO:0005730">
    <property type="term" value="C:nucleolus"/>
    <property type="evidence" value="ECO:0007669"/>
    <property type="project" value="UniProtKB-SubCell"/>
</dbReference>
<dbReference type="PROSITE" id="PS50939">
    <property type="entry name" value="CYTOCHROME_B561"/>
    <property type="match status" value="1"/>
</dbReference>
<evidence type="ECO:0000256" key="13">
    <source>
        <dbReference type="ARBA" id="ARBA00022884"/>
    </source>
</evidence>
<dbReference type="InterPro" id="IPR006593">
    <property type="entry name" value="Cyt_b561/ferric_Rdtase_TM"/>
</dbReference>
<evidence type="ECO:0000256" key="15">
    <source>
        <dbReference type="ARBA" id="ARBA00022989"/>
    </source>
</evidence>
<dbReference type="PRINTS" id="PR02008">
    <property type="entry name" value="RCMTFAMILY"/>
</dbReference>
<reference evidence="24 25" key="1">
    <citation type="journal article" date="2017" name="G3 (Bethesda)">
        <title>The Physical Genome Mapping of Anopheles albimanus Corrected Scaffold Misassemblies and Identified Interarm Rearrangements in Genus Anopheles.</title>
        <authorList>
            <person name="Artemov G.N."/>
            <person name="Peery A.N."/>
            <person name="Jiang X."/>
            <person name="Tu Z."/>
            <person name="Stegniy V.N."/>
            <person name="Sharakhova M.V."/>
            <person name="Sharakhov I.V."/>
        </authorList>
    </citation>
    <scope>NUCLEOTIDE SEQUENCE [LARGE SCALE GENOMIC DNA]</scope>
    <source>
        <strain evidence="24 25">ALBI9_A</strain>
    </source>
</reference>
<feature type="transmembrane region" description="Helical" evidence="21">
    <location>
        <begin position="982"/>
        <end position="1005"/>
    </location>
</feature>
<feature type="binding site" evidence="19">
    <location>
        <position position="453"/>
    </location>
    <ligand>
        <name>S-adenosyl-L-methionine</name>
        <dbReference type="ChEBI" id="CHEBI:59789"/>
    </ligand>
</feature>
<dbReference type="Gene3D" id="3.40.50.150">
    <property type="entry name" value="Vaccinia Virus protein VP39"/>
    <property type="match status" value="1"/>
</dbReference>
<evidence type="ECO:0000259" key="22">
    <source>
        <dbReference type="PROSITE" id="PS50939"/>
    </source>
</evidence>
<keyword evidence="5" id="KW-0813">Transport</keyword>
<name>A0A182FCX1_ANOAL</name>
<feature type="region of interest" description="Disordered" evidence="20">
    <location>
        <begin position="829"/>
        <end position="853"/>
    </location>
</feature>
<evidence type="ECO:0000256" key="7">
    <source>
        <dbReference type="ARBA" id="ARBA00022603"/>
    </source>
</evidence>
<evidence type="ECO:0008006" key="26">
    <source>
        <dbReference type="Google" id="ProtNLM"/>
    </source>
</evidence>
<comment type="subcellular location">
    <subcellularLocation>
        <location evidence="2">Membrane</location>
        <topology evidence="2">Multi-pass membrane protein</topology>
    </subcellularLocation>
    <subcellularLocation>
        <location evidence="3">Nucleus</location>
        <location evidence="3">Nucleolus</location>
    </subcellularLocation>
</comment>
<dbReference type="InterPro" id="IPR001678">
    <property type="entry name" value="MeTrfase_RsmB-F_NOP2_dom"/>
</dbReference>
<evidence type="ECO:0000256" key="11">
    <source>
        <dbReference type="ARBA" id="ARBA00022692"/>
    </source>
</evidence>
<feature type="compositionally biased region" description="Basic and acidic residues" evidence="20">
    <location>
        <begin position="239"/>
        <end position="258"/>
    </location>
</feature>
<dbReference type="InterPro" id="IPR023267">
    <property type="entry name" value="RCMT"/>
</dbReference>
<reference evidence="24" key="2">
    <citation type="submission" date="2022-08" db="UniProtKB">
        <authorList>
            <consortium name="EnsemblMetazoa"/>
        </authorList>
    </citation>
    <scope>IDENTIFICATION</scope>
    <source>
        <strain evidence="24">STECLA/ALBI9_A</strain>
    </source>
</reference>
<feature type="transmembrane region" description="Helical" evidence="21">
    <location>
        <begin position="1017"/>
        <end position="1039"/>
    </location>
</feature>
<evidence type="ECO:0000256" key="3">
    <source>
        <dbReference type="ARBA" id="ARBA00004604"/>
    </source>
</evidence>
<dbReference type="PRINTS" id="PR02012">
    <property type="entry name" value="RCMTNOP2"/>
</dbReference>
<feature type="compositionally biased region" description="Acidic residues" evidence="20">
    <location>
        <begin position="634"/>
        <end position="648"/>
    </location>
</feature>
<keyword evidence="14" id="KW-0249">Electron transport</keyword>
<dbReference type="NCBIfam" id="TIGR00446">
    <property type="entry name" value="nop2p"/>
    <property type="match status" value="1"/>
</dbReference>
<sequence>MGRKGNYIEKPKKGPGRKARKQADPVFKFSKDEGTEGKKLSSNQKKRLKKRELQKNQPVQEAKEEPKVTQQKKVTKPRANQQSDSTTSVPPELFDVEKSRQKYKQLGKKAQPQSNTVSNGVVNGGTAGPKKVRQLFDSDDEMENEEPKSKAGGRPSKSQMKKFLQQADSDEDESDEEELDSEEEDDEEADEQDSEGSPVEGDSDEDDNEDDDDDDNEADGDEDMLPIEAANKKLKKRMAREQKLADEEMKESAANRERFEFPTEEQLAQTTNLQDVNMRIKDVIGVLSDFAANRDPERSRCEYIDLLRKDLCLYYSYNEYFMNLLMDLFSPNELLEFLEASELQRPVTIRTNSLKTRRRDLAQALINRGINLDPIGKWSKDGLVVYTSQVPLGATPEYFAGHYMLQGGSSMLPVLALAPEENERILDMCAAPGGKSSHIAALMKNTGVLVVNDSNRERLHAVLGNFHRLGVQNAIVTCMDGIKFRDAMKGFDRVLLDAPCTGSGVIAKDPSVKTSKTEIDVQKCYNLQRRLLLSAIDCLSAKSKTGGYLVYSTCSVLPQENEWVIDFALKKRNVRLVPTGIDFGVEGLTRFGVQRYHSSMKLTRRFYPHTHNMDGFFVAKLQKFSDAIPKSTEEELPEPAEGETADGAEEIKLPKKIDKRDWYYKDIVEKRKAEREDKNHVVKVFQKPTNVNKKKKSWKKNNDPAATDDTGSAAEAKPQENGFAKATKMFATNGKPAVTSAEREMAEASKLKKVMQKLKKSGVAAAGKSNPGKASKSNKSGAKSEKAKHGNGKVPGVKKNAFKKKVGKLKMDGSSVSPLPCEAPLAMMESEKTPPRSPSQHDMPPPPDEKRYDDDDDRVWNCGAWFEYILVVVVSSILLIAASVLTIFWTIYYRKGFNMDDPKLQFNLHPVLMIGGYITLSGFSIILYRICRCCSHLIVKLCHTFFHACSIPCIVIGFMAVWDSHNQQQIPNFYSLHSWLGMITMGLFALQFILGFFSFLILLCCENATYKFRSTMVPIHASFGVVTFMLAIATAVTGLTQKAHFELGENYSQTIEEGIIMNSIGVILTGLGIIIPFAVRRSNSPANCKVYVTERI</sequence>
<evidence type="ECO:0000313" key="25">
    <source>
        <dbReference type="Proteomes" id="UP000069272"/>
    </source>
</evidence>
<dbReference type="InterPro" id="IPR023273">
    <property type="entry name" value="RCMT_NOP2"/>
</dbReference>
<dbReference type="VEuPathDB" id="VectorBase:AALB004357"/>
<keyword evidence="25" id="KW-1185">Reference proteome</keyword>
<feature type="region of interest" description="Disordered" evidence="20">
    <location>
        <begin position="1"/>
        <end position="258"/>
    </location>
</feature>
<feature type="active site" description="Nucleophile" evidence="19">
    <location>
        <position position="554"/>
    </location>
</feature>
<evidence type="ECO:0000256" key="21">
    <source>
        <dbReference type="SAM" id="Phobius"/>
    </source>
</evidence>
<dbReference type="PROSITE" id="PS01153">
    <property type="entry name" value="NOL1_NOP2_SUN"/>
    <property type="match status" value="1"/>
</dbReference>
<dbReference type="Pfam" id="PF01189">
    <property type="entry name" value="Methyltr_RsmB-F"/>
    <property type="match status" value="1"/>
</dbReference>
<evidence type="ECO:0000256" key="14">
    <source>
        <dbReference type="ARBA" id="ARBA00022982"/>
    </source>
</evidence>
<dbReference type="FunFam" id="1.20.120.1770:FF:000001">
    <property type="entry name" value="Cytochrome b reductase 1"/>
    <property type="match status" value="1"/>
</dbReference>
<dbReference type="GO" id="GO:0009383">
    <property type="term" value="F:rRNA (cytosine-C5-)-methyltransferase activity"/>
    <property type="evidence" value="ECO:0007669"/>
    <property type="project" value="TreeGrafter"/>
</dbReference>
<evidence type="ECO:0000256" key="12">
    <source>
        <dbReference type="ARBA" id="ARBA00022723"/>
    </source>
</evidence>
<feature type="compositionally biased region" description="Polar residues" evidence="20">
    <location>
        <begin position="68"/>
        <end position="89"/>
    </location>
</feature>
<feature type="binding site" evidence="19">
    <location>
        <position position="480"/>
    </location>
    <ligand>
        <name>S-adenosyl-L-methionine</name>
        <dbReference type="ChEBI" id="CHEBI:59789"/>
    </ligand>
</feature>
<feature type="compositionally biased region" description="Acidic residues" evidence="20">
    <location>
        <begin position="201"/>
        <end position="225"/>
    </location>
</feature>
<evidence type="ECO:0000256" key="6">
    <source>
        <dbReference type="ARBA" id="ARBA00022517"/>
    </source>
</evidence>
<evidence type="ECO:0000256" key="1">
    <source>
        <dbReference type="ARBA" id="ARBA00001970"/>
    </source>
</evidence>
<evidence type="ECO:0000256" key="16">
    <source>
        <dbReference type="ARBA" id="ARBA00023004"/>
    </source>
</evidence>
<dbReference type="InterPro" id="IPR049560">
    <property type="entry name" value="MeTrfase_RsmB-F_NOP2_cat"/>
</dbReference>
<keyword evidence="8" id="KW-0349">Heme</keyword>
<dbReference type="GO" id="GO:0016020">
    <property type="term" value="C:membrane"/>
    <property type="evidence" value="ECO:0007669"/>
    <property type="project" value="UniProtKB-SubCell"/>
</dbReference>
<dbReference type="AlphaFoldDB" id="A0A182FCX1"/>
<dbReference type="PROSITE" id="PS51686">
    <property type="entry name" value="SAM_MT_RSMB_NOP"/>
    <property type="match status" value="1"/>
</dbReference>
<comment type="similarity">
    <text evidence="4 19">Belongs to the class I-like SAM-binding methyltransferase superfamily. RsmB/NOP family.</text>
</comment>
<evidence type="ECO:0000256" key="20">
    <source>
        <dbReference type="SAM" id="MobiDB-lite"/>
    </source>
</evidence>
<evidence type="ECO:0000259" key="23">
    <source>
        <dbReference type="PROSITE" id="PS51686"/>
    </source>
</evidence>
<dbReference type="GO" id="GO:0000470">
    <property type="term" value="P:maturation of LSU-rRNA"/>
    <property type="evidence" value="ECO:0007669"/>
    <property type="project" value="TreeGrafter"/>
</dbReference>
<evidence type="ECO:0000256" key="18">
    <source>
        <dbReference type="ARBA" id="ARBA00023242"/>
    </source>
</evidence>
<evidence type="ECO:0000256" key="4">
    <source>
        <dbReference type="ARBA" id="ARBA00007494"/>
    </source>
</evidence>
<dbReference type="VEuPathDB" id="VectorBase:AALB20_035416"/>
<dbReference type="PANTHER" id="PTHR22807:SF30">
    <property type="entry name" value="28S RRNA (CYTOSINE(4447)-C(5))-METHYLTRANSFERASE-RELATED"/>
    <property type="match status" value="1"/>
</dbReference>
<dbReference type="EnsemblMetazoa" id="AALB004357-RA">
    <property type="protein sequence ID" value="AALB004357-PA"/>
    <property type="gene ID" value="AALB004357"/>
</dbReference>
<keyword evidence="18" id="KW-0539">Nucleus</keyword>
<keyword evidence="17 21" id="KW-0472">Membrane</keyword>
<organism evidence="24 25">
    <name type="scientific">Anopheles albimanus</name>
    <name type="common">New world malaria mosquito</name>
    <dbReference type="NCBI Taxonomy" id="7167"/>
    <lineage>
        <taxon>Eukaryota</taxon>
        <taxon>Metazoa</taxon>
        <taxon>Ecdysozoa</taxon>
        <taxon>Arthropoda</taxon>
        <taxon>Hexapoda</taxon>
        <taxon>Insecta</taxon>
        <taxon>Pterygota</taxon>
        <taxon>Neoptera</taxon>
        <taxon>Endopterygota</taxon>
        <taxon>Diptera</taxon>
        <taxon>Nematocera</taxon>
        <taxon>Culicoidea</taxon>
        <taxon>Culicidae</taxon>
        <taxon>Anophelinae</taxon>
        <taxon>Anopheles</taxon>
    </lineage>
</organism>
<keyword evidence="15 21" id="KW-1133">Transmembrane helix</keyword>
<evidence type="ECO:0000256" key="2">
    <source>
        <dbReference type="ARBA" id="ARBA00004141"/>
    </source>
</evidence>
<dbReference type="STRING" id="7167.A0A182FCX1"/>
<feature type="binding site" evidence="19">
    <location>
        <position position="497"/>
    </location>
    <ligand>
        <name>S-adenosyl-L-methionine</name>
        <dbReference type="ChEBI" id="CHEBI:59789"/>
    </ligand>
</feature>
<dbReference type="Gene3D" id="3.30.70.1170">
    <property type="entry name" value="Sun protein, domain 3"/>
    <property type="match status" value="1"/>
</dbReference>
<comment type="cofactor">
    <cofactor evidence="1">
        <name>heme b</name>
        <dbReference type="ChEBI" id="CHEBI:60344"/>
    </cofactor>
</comment>
<feature type="region of interest" description="Disordered" evidence="20">
    <location>
        <begin position="630"/>
        <end position="651"/>
    </location>
</feature>
<dbReference type="GO" id="GO:0070475">
    <property type="term" value="P:rRNA base methylation"/>
    <property type="evidence" value="ECO:0007669"/>
    <property type="project" value="TreeGrafter"/>
</dbReference>
<keyword evidence="16" id="KW-0408">Iron</keyword>
<evidence type="ECO:0000256" key="9">
    <source>
        <dbReference type="ARBA" id="ARBA00022679"/>
    </source>
</evidence>
<proteinExistence type="inferred from homology"/>
<feature type="domain" description="SAM-dependent MTase RsmB/NOP-type" evidence="23">
    <location>
        <begin position="337"/>
        <end position="624"/>
    </location>
</feature>
<dbReference type="VEuPathDB" id="VectorBase:AALB20_032839"/>
<feature type="region of interest" description="Disordered" evidence="20">
    <location>
        <begin position="759"/>
        <end position="799"/>
    </location>
</feature>
<feature type="region of interest" description="Disordered" evidence="20">
    <location>
        <begin position="685"/>
        <end position="719"/>
    </location>
</feature>